<protein>
    <submittedName>
        <fullName evidence="2">Unannotated protein</fullName>
    </submittedName>
</protein>
<name>A0A6J6FDE3_9ZZZZ</name>
<accession>A0A6J6FDE3</accession>
<dbReference type="AlphaFoldDB" id="A0A6J6FDE3"/>
<feature type="transmembrane region" description="Helical" evidence="1">
    <location>
        <begin position="151"/>
        <end position="170"/>
    </location>
</feature>
<evidence type="ECO:0000256" key="1">
    <source>
        <dbReference type="SAM" id="Phobius"/>
    </source>
</evidence>
<feature type="transmembrane region" description="Helical" evidence="1">
    <location>
        <begin position="176"/>
        <end position="199"/>
    </location>
</feature>
<reference evidence="2" key="1">
    <citation type="submission" date="2020-05" db="EMBL/GenBank/DDBJ databases">
        <authorList>
            <person name="Chiriac C."/>
            <person name="Salcher M."/>
            <person name="Ghai R."/>
            <person name="Kavagutti S V."/>
        </authorList>
    </citation>
    <scope>NUCLEOTIDE SEQUENCE</scope>
</reference>
<dbReference type="EMBL" id="CAEZTZ010000061">
    <property type="protein sequence ID" value="CAB4584894.1"/>
    <property type="molecule type" value="Genomic_DNA"/>
</dbReference>
<keyword evidence="1" id="KW-0812">Transmembrane</keyword>
<organism evidence="2">
    <name type="scientific">freshwater metagenome</name>
    <dbReference type="NCBI Taxonomy" id="449393"/>
    <lineage>
        <taxon>unclassified sequences</taxon>
        <taxon>metagenomes</taxon>
        <taxon>ecological metagenomes</taxon>
    </lineage>
</organism>
<evidence type="ECO:0000313" key="2">
    <source>
        <dbReference type="EMBL" id="CAB4584894.1"/>
    </source>
</evidence>
<feature type="transmembrane region" description="Helical" evidence="1">
    <location>
        <begin position="12"/>
        <end position="32"/>
    </location>
</feature>
<keyword evidence="1" id="KW-0472">Membrane</keyword>
<dbReference type="PANTHER" id="PTHR40078">
    <property type="entry name" value="INTEGRAL MEMBRANE PROTEIN-RELATED"/>
    <property type="match status" value="1"/>
</dbReference>
<dbReference type="InterPro" id="IPR038750">
    <property type="entry name" value="YczE/YyaS-like"/>
</dbReference>
<feature type="transmembrane region" description="Helical" evidence="1">
    <location>
        <begin position="77"/>
        <end position="98"/>
    </location>
</feature>
<feature type="transmembrane region" description="Helical" evidence="1">
    <location>
        <begin position="52"/>
        <end position="70"/>
    </location>
</feature>
<sequence>MATIDFPKPLVLVRLIIGLYLFGLGIAFQIRATLGLAPWDVFGQGLANVTGLSFGLATVLASALILLLWIPLKQKPGLGTIFNALLIGPFIDLSLRFVPSAADWGIFGQIGWYVLGMAIIALGTGVYIGARLGPGPRDGLMTGSVKKFGKPVWIVRTVLEGGATLIGLAFGGPVGLGTLLFVVGIGPMVQVSMRAFGLVDKGGK</sequence>
<feature type="transmembrane region" description="Helical" evidence="1">
    <location>
        <begin position="110"/>
        <end position="130"/>
    </location>
</feature>
<keyword evidence="1" id="KW-1133">Transmembrane helix</keyword>
<dbReference type="PANTHER" id="PTHR40078:SF1">
    <property type="entry name" value="INTEGRAL MEMBRANE PROTEIN"/>
    <property type="match status" value="1"/>
</dbReference>
<dbReference type="Pfam" id="PF19700">
    <property type="entry name" value="DUF6198"/>
    <property type="match status" value="1"/>
</dbReference>
<proteinExistence type="predicted"/>
<gene>
    <name evidence="2" type="ORF">UFOPK1767_00565</name>
</gene>